<evidence type="ECO:0000256" key="2">
    <source>
        <dbReference type="ARBA" id="ARBA00022980"/>
    </source>
</evidence>
<dbReference type="GO" id="GO:1990904">
    <property type="term" value="C:ribonucleoprotein complex"/>
    <property type="evidence" value="ECO:0007669"/>
    <property type="project" value="UniProtKB-KW"/>
</dbReference>
<dbReference type="EMBL" id="KJ679272">
    <property type="protein sequence ID" value="AID52051.1"/>
    <property type="molecule type" value="Genomic_DNA"/>
</dbReference>
<name>A0A0B4MZG9_9EUKA</name>
<dbReference type="GO" id="GO:0003735">
    <property type="term" value="F:structural constituent of ribosome"/>
    <property type="evidence" value="ECO:0007669"/>
    <property type="project" value="InterPro"/>
</dbReference>
<keyword evidence="3" id="KW-0687">Ribonucleoprotein</keyword>
<keyword evidence="2 4" id="KW-0689">Ribosomal protein</keyword>
<accession>A0A0B4MZG9</accession>
<proteinExistence type="inferred from homology"/>
<organism evidence="4">
    <name type="scientific">Acrasis kona</name>
    <dbReference type="NCBI Taxonomy" id="1008807"/>
    <lineage>
        <taxon>Eukaryota</taxon>
        <taxon>Discoba</taxon>
        <taxon>Heterolobosea</taxon>
        <taxon>Tetramitia</taxon>
        <taxon>Eutetramitia</taxon>
        <taxon>Acrasidae</taxon>
        <taxon>Acrasis</taxon>
    </lineage>
</organism>
<gene>
    <name evidence="4" type="primary">rps8</name>
</gene>
<protein>
    <submittedName>
        <fullName evidence="4">Ribosomal protein S8</fullName>
    </submittedName>
</protein>
<dbReference type="InterPro" id="IPR035987">
    <property type="entry name" value="Ribosomal_uS8_sf"/>
</dbReference>
<comment type="similarity">
    <text evidence="1">Belongs to the universal ribosomal protein uS8 family.</text>
</comment>
<geneLocation type="mitochondrion" evidence="4"/>
<dbReference type="AlphaFoldDB" id="A0A0B4MZG9"/>
<keyword evidence="4" id="KW-0496">Mitochondrion</keyword>
<dbReference type="InterPro" id="IPR000630">
    <property type="entry name" value="Ribosomal_uS8"/>
</dbReference>
<reference evidence="4" key="2">
    <citation type="submission" date="2014-04" db="EMBL/GenBank/DDBJ databases">
        <authorList>
            <person name="Fu C.-J."/>
            <person name="Sheikh S."/>
            <person name="Miao W."/>
            <person name="Andersson S.G.E."/>
            <person name="Baldauf S.L."/>
        </authorList>
    </citation>
    <scope>NUCLEOTIDE SEQUENCE</scope>
    <source>
        <strain evidence="4">ATCC MYA-3509</strain>
    </source>
</reference>
<dbReference type="SUPFAM" id="SSF56047">
    <property type="entry name" value="Ribosomal protein S8"/>
    <property type="match status" value="1"/>
</dbReference>
<evidence type="ECO:0000256" key="3">
    <source>
        <dbReference type="ARBA" id="ARBA00023274"/>
    </source>
</evidence>
<reference evidence="4" key="1">
    <citation type="journal article" date="2014" name="Genome Biol. Evol.">
        <title>Missing genes, multiple ORFs, and C-to-U type RNA editing in Acrasis kona (Heterolobosea, Excavata) mitochondrial DNA.</title>
        <authorList>
            <person name="Fu C.J."/>
            <person name="Sheikh S."/>
            <person name="Miao W."/>
            <person name="Andersson S.G."/>
            <person name="Baldauf S.L."/>
        </authorList>
    </citation>
    <scope>NUCLEOTIDE SEQUENCE</scope>
    <source>
        <strain evidence="4">ATCC MYA-3509</strain>
    </source>
</reference>
<dbReference type="Pfam" id="PF00410">
    <property type="entry name" value="Ribosomal_S8"/>
    <property type="match status" value="1"/>
</dbReference>
<sequence length="124" mass="15033">MNNLFSLIKKGILNRSIYVKVHKNRRNINLVKYLYKKGYFFSYIYRFKYIYVYLKYFENQSVIQNIHINNKKKKHINNISYKLIKKQYLYGKNDILLISKIGIINMKKALYYKIGGNILVTFTI</sequence>
<dbReference type="GO" id="GO:0006412">
    <property type="term" value="P:translation"/>
    <property type="evidence" value="ECO:0007669"/>
    <property type="project" value="InterPro"/>
</dbReference>
<dbReference type="RefSeq" id="YP_009117135.1">
    <property type="nucleotide sequence ID" value="NC_026286.1"/>
</dbReference>
<evidence type="ECO:0000256" key="1">
    <source>
        <dbReference type="ARBA" id="ARBA00006471"/>
    </source>
</evidence>
<evidence type="ECO:0000313" key="4">
    <source>
        <dbReference type="EMBL" id="AID52051.1"/>
    </source>
</evidence>
<dbReference type="GeneID" id="22974617"/>
<dbReference type="GO" id="GO:0005840">
    <property type="term" value="C:ribosome"/>
    <property type="evidence" value="ECO:0007669"/>
    <property type="project" value="UniProtKB-KW"/>
</dbReference>